<dbReference type="Pfam" id="PF00581">
    <property type="entry name" value="Rhodanese"/>
    <property type="match status" value="1"/>
</dbReference>
<evidence type="ECO:0000313" key="2">
    <source>
        <dbReference type="EMBL" id="MDQ0154584.1"/>
    </source>
</evidence>
<dbReference type="RefSeq" id="WP_307149187.1">
    <property type="nucleotide sequence ID" value="NZ_JAUSTU010000003.1"/>
</dbReference>
<sequence length="98" mass="10887">MKQITVAEVEQRLKEGQQLNIIDVREANEVATGKIPGAVNIPLGLLEFRMHELNKANEYIVVCQAGGRSTLACQYLEQQGFHVINMNGGMLAWTGEME</sequence>
<reference evidence="2 3" key="1">
    <citation type="submission" date="2023-07" db="EMBL/GenBank/DDBJ databases">
        <title>Genomic Encyclopedia of Type Strains, Phase IV (KMG-IV): sequencing the most valuable type-strain genomes for metagenomic binning, comparative biology and taxonomic classification.</title>
        <authorList>
            <person name="Goeker M."/>
        </authorList>
    </citation>
    <scope>NUCLEOTIDE SEQUENCE [LARGE SCALE GENOMIC DNA]</scope>
    <source>
        <strain evidence="2 3">DSM 23948</strain>
    </source>
</reference>
<dbReference type="InterPro" id="IPR001763">
    <property type="entry name" value="Rhodanese-like_dom"/>
</dbReference>
<feature type="domain" description="Rhodanese" evidence="1">
    <location>
        <begin position="15"/>
        <end position="98"/>
    </location>
</feature>
<proteinExistence type="predicted"/>
<dbReference type="Gene3D" id="3.40.250.10">
    <property type="entry name" value="Rhodanese-like domain"/>
    <property type="match status" value="1"/>
</dbReference>
<dbReference type="PANTHER" id="PTHR43031">
    <property type="entry name" value="FAD-DEPENDENT OXIDOREDUCTASE"/>
    <property type="match status" value="1"/>
</dbReference>
<comment type="caution">
    <text evidence="2">The sequence shown here is derived from an EMBL/GenBank/DDBJ whole genome shotgun (WGS) entry which is preliminary data.</text>
</comment>
<dbReference type="Proteomes" id="UP001231362">
    <property type="component" value="Unassembled WGS sequence"/>
</dbReference>
<accession>A0ABT9V0W0</accession>
<dbReference type="SUPFAM" id="SSF52821">
    <property type="entry name" value="Rhodanese/Cell cycle control phosphatase"/>
    <property type="match status" value="1"/>
</dbReference>
<dbReference type="PROSITE" id="PS50206">
    <property type="entry name" value="RHODANESE_3"/>
    <property type="match status" value="1"/>
</dbReference>
<keyword evidence="3" id="KW-1185">Reference proteome</keyword>
<dbReference type="InterPro" id="IPR036873">
    <property type="entry name" value="Rhodanese-like_dom_sf"/>
</dbReference>
<dbReference type="SMART" id="SM00450">
    <property type="entry name" value="RHOD"/>
    <property type="match status" value="1"/>
</dbReference>
<dbReference type="CDD" id="cd00158">
    <property type="entry name" value="RHOD"/>
    <property type="match status" value="1"/>
</dbReference>
<organism evidence="2 3">
    <name type="scientific">Anoxybacillus andreesenii</name>
    <dbReference type="NCBI Taxonomy" id="1325932"/>
    <lineage>
        <taxon>Bacteria</taxon>
        <taxon>Bacillati</taxon>
        <taxon>Bacillota</taxon>
        <taxon>Bacilli</taxon>
        <taxon>Bacillales</taxon>
        <taxon>Anoxybacillaceae</taxon>
        <taxon>Anoxybacillus</taxon>
    </lineage>
</organism>
<dbReference type="EMBL" id="JAUSTU010000003">
    <property type="protein sequence ID" value="MDQ0154584.1"/>
    <property type="molecule type" value="Genomic_DNA"/>
</dbReference>
<gene>
    <name evidence="2" type="ORF">J2S07_000888</name>
</gene>
<evidence type="ECO:0000313" key="3">
    <source>
        <dbReference type="Proteomes" id="UP001231362"/>
    </source>
</evidence>
<dbReference type="PANTHER" id="PTHR43031:SF17">
    <property type="entry name" value="SULFURTRANSFERASE YTWF-RELATED"/>
    <property type="match status" value="1"/>
</dbReference>
<evidence type="ECO:0000259" key="1">
    <source>
        <dbReference type="PROSITE" id="PS50206"/>
    </source>
</evidence>
<protein>
    <submittedName>
        <fullName evidence="2">Rhodanese-related sulfurtransferase</fullName>
    </submittedName>
</protein>
<name>A0ABT9V0W0_9BACL</name>
<dbReference type="InterPro" id="IPR050229">
    <property type="entry name" value="GlpE_sulfurtransferase"/>
</dbReference>